<feature type="transmembrane region" description="Helical" evidence="7">
    <location>
        <begin position="148"/>
        <end position="168"/>
    </location>
</feature>
<evidence type="ECO:0000256" key="6">
    <source>
        <dbReference type="ARBA" id="ARBA00023136"/>
    </source>
</evidence>
<evidence type="ECO:0000256" key="7">
    <source>
        <dbReference type="RuleBase" id="RU910716"/>
    </source>
</evidence>
<comment type="caution">
    <text evidence="8">The sequence shown here is derived from an EMBL/GenBank/DDBJ whole genome shotgun (WGS) entry which is preliminary data.</text>
</comment>
<feature type="transmembrane region" description="Helical" evidence="7">
    <location>
        <begin position="306"/>
        <end position="325"/>
    </location>
</feature>
<evidence type="ECO:0000313" key="8">
    <source>
        <dbReference type="EMBL" id="KAK2158308.1"/>
    </source>
</evidence>
<dbReference type="PANTHER" id="PTHR16024:SF28">
    <property type="entry name" value="XK-RELATED PROTEIN"/>
    <property type="match status" value="1"/>
</dbReference>
<evidence type="ECO:0000313" key="9">
    <source>
        <dbReference type="Proteomes" id="UP001208570"/>
    </source>
</evidence>
<feature type="transmembrane region" description="Helical" evidence="7">
    <location>
        <begin position="175"/>
        <end position="194"/>
    </location>
</feature>
<dbReference type="AlphaFoldDB" id="A0AAD9JTK3"/>
<dbReference type="EMBL" id="JAODUP010000173">
    <property type="protein sequence ID" value="KAK2158308.1"/>
    <property type="molecule type" value="Genomic_DNA"/>
</dbReference>
<organism evidence="8 9">
    <name type="scientific">Paralvinella palmiformis</name>
    <dbReference type="NCBI Taxonomy" id="53620"/>
    <lineage>
        <taxon>Eukaryota</taxon>
        <taxon>Metazoa</taxon>
        <taxon>Spiralia</taxon>
        <taxon>Lophotrochozoa</taxon>
        <taxon>Annelida</taxon>
        <taxon>Polychaeta</taxon>
        <taxon>Sedentaria</taxon>
        <taxon>Canalipalpata</taxon>
        <taxon>Terebellida</taxon>
        <taxon>Terebelliformia</taxon>
        <taxon>Alvinellidae</taxon>
        <taxon>Paralvinella</taxon>
    </lineage>
</organism>
<comment type="subcellular location">
    <subcellularLocation>
        <location evidence="1">Cell membrane</location>
        <topology evidence="1">Multi-pass membrane protein</topology>
    </subcellularLocation>
    <subcellularLocation>
        <location evidence="7">Membrane</location>
        <topology evidence="7">Multi-pass membrane protein</topology>
    </subcellularLocation>
</comment>
<keyword evidence="6 7" id="KW-0472">Membrane</keyword>
<dbReference type="InterPro" id="IPR050895">
    <property type="entry name" value="XK-related_scramblase"/>
</dbReference>
<evidence type="ECO:0000256" key="4">
    <source>
        <dbReference type="ARBA" id="ARBA00022692"/>
    </source>
</evidence>
<feature type="transmembrane region" description="Helical" evidence="7">
    <location>
        <begin position="112"/>
        <end position="136"/>
    </location>
</feature>
<keyword evidence="5 7" id="KW-1133">Transmembrane helix</keyword>
<evidence type="ECO:0000256" key="1">
    <source>
        <dbReference type="ARBA" id="ARBA00004651"/>
    </source>
</evidence>
<keyword evidence="9" id="KW-1185">Reference proteome</keyword>
<name>A0AAD9JTK3_9ANNE</name>
<dbReference type="Pfam" id="PF09815">
    <property type="entry name" value="XK-related"/>
    <property type="match status" value="1"/>
</dbReference>
<comment type="similarity">
    <text evidence="2 7">Belongs to the XK family.</text>
</comment>
<proteinExistence type="inferred from homology"/>
<accession>A0AAD9JTK3</accession>
<dbReference type="Proteomes" id="UP001208570">
    <property type="component" value="Unassembled WGS sequence"/>
</dbReference>
<gene>
    <name evidence="8" type="ORF">LSH36_173g05062</name>
</gene>
<feature type="transmembrane region" description="Helical" evidence="7">
    <location>
        <begin position="214"/>
        <end position="234"/>
    </location>
</feature>
<feature type="transmembrane region" description="Helical" evidence="7">
    <location>
        <begin position="25"/>
        <end position="53"/>
    </location>
</feature>
<keyword evidence="3" id="KW-1003">Cell membrane</keyword>
<evidence type="ECO:0000256" key="3">
    <source>
        <dbReference type="ARBA" id="ARBA00022475"/>
    </source>
</evidence>
<dbReference type="PANTHER" id="PTHR16024">
    <property type="entry name" value="XK-RELATED PROTEIN"/>
    <property type="match status" value="1"/>
</dbReference>
<evidence type="ECO:0000256" key="5">
    <source>
        <dbReference type="ARBA" id="ARBA00022989"/>
    </source>
</evidence>
<evidence type="ECO:0000256" key="2">
    <source>
        <dbReference type="ARBA" id="ARBA00008789"/>
    </source>
</evidence>
<keyword evidence="4 7" id="KW-0812">Transmembrane</keyword>
<feature type="transmembrane region" description="Helical" evidence="7">
    <location>
        <begin position="271"/>
        <end position="294"/>
    </location>
</feature>
<dbReference type="InterPro" id="IPR018629">
    <property type="entry name" value="XK-rel"/>
</dbReference>
<dbReference type="GO" id="GO:0005886">
    <property type="term" value="C:plasma membrane"/>
    <property type="evidence" value="ECO:0007669"/>
    <property type="project" value="UniProtKB-SubCell"/>
</dbReference>
<protein>
    <recommendedName>
        <fullName evidence="7">XK-related protein</fullName>
    </recommendedName>
</protein>
<sequence>MATGCAECRLAGFLLTRMLIQIAELLFHVWILYFLYTSGSLICFAVCTSVITLSTLGSQLVSFETRRRENAEKAPSCSFIVCHVMLVGLFWRYYRLLRCCHLPITRQEMWQCFVVNVFDVFTRSFPMLLVTVYLIMNGDFIITDLCTHWYLIAGAVTSFIAIIQSLVVYKKRRHICCVVGAVTPSSGLLWNIPWRVGEVLARVFPAVMFATVHGYWILLVVGLHWITVTSLLVIDHIRIKENGVRALRDLFVSSYVHVFVSFNVASRKSRMVAILYFVLNCAESLTLTTLWLLYESRKELRVPVSAVIACCQVSAVVCATGYYNFLFRKPEATGNDNDVIYFQCVTCRTLDKVESRFCYQTHHMTTPEVSSPPFCDQLLTSEFRECAANKDSQERKCINDRNDVIVTSHDFPIRHLKRLPSTCARPACGSCMCVPDSGDTCNQSGTVHGDPDLSWDNYDINNYSDTTDYSEIQRPNYDRLNPDLAISLAKQTCAASALKHADPGYFSGISSSSKEVEANPERSRILNSVPPRRRIPLFPNTCDGLLERRGIVDDHLDLVTGLLRPFQQS</sequence>
<reference evidence="8" key="1">
    <citation type="journal article" date="2023" name="Mol. Biol. Evol.">
        <title>Third-Generation Sequencing Reveals the Adaptive Role of the Epigenome in Three Deep-Sea Polychaetes.</title>
        <authorList>
            <person name="Perez M."/>
            <person name="Aroh O."/>
            <person name="Sun Y."/>
            <person name="Lan Y."/>
            <person name="Juniper S.K."/>
            <person name="Young C.R."/>
            <person name="Angers B."/>
            <person name="Qian P.Y."/>
        </authorList>
    </citation>
    <scope>NUCLEOTIDE SEQUENCE</scope>
    <source>
        <strain evidence="8">P08H-3</strain>
    </source>
</reference>